<protein>
    <submittedName>
        <fullName evidence="1">Uncharacterized protein</fullName>
    </submittedName>
</protein>
<dbReference type="EMBL" id="BK015564">
    <property type="protein sequence ID" value="DAE13248.1"/>
    <property type="molecule type" value="Genomic_DNA"/>
</dbReference>
<name>A0A8S5Q2M1_9CAUD</name>
<reference evidence="1" key="1">
    <citation type="journal article" date="2021" name="Proc. Natl. Acad. Sci. U.S.A.">
        <title>A Catalog of Tens of Thousands of Viruses from Human Metagenomes Reveals Hidden Associations with Chronic Diseases.</title>
        <authorList>
            <person name="Tisza M.J."/>
            <person name="Buck C.B."/>
        </authorList>
    </citation>
    <scope>NUCLEOTIDE SEQUENCE</scope>
    <source>
        <strain evidence="1">CtLqe90</strain>
    </source>
</reference>
<evidence type="ECO:0000313" key="1">
    <source>
        <dbReference type="EMBL" id="DAE13248.1"/>
    </source>
</evidence>
<proteinExistence type="predicted"/>
<sequence length="315" mass="35858">MYENHSPRTADEDPTTLVCSGFTVGSTTSVIWVDLSNISKESDKQVVKDQLKYDRWIEISASSKNDGMMAITLPNEDDLAYPTIWPYRERRQINWVYTDLGWDKDIVKIELTESFTYNYTNGKTFTLYNVSDQHTLTNFYVEPNDDIELGNYISLNSNDSEKRKIIGYGQETGEIRLQEGFSTAPKNGDTYKLWTKDLTSSSGTFTQKTYHSSAERKVGGAPITNPNFKIMTSYWNSEADHQIFVQPNINIKSDTLNPPQIVWENGVRLNIEQEISTLGQYVAGKKTDITFNKLDNTQWLLKGNCKIATQSTGDI</sequence>
<organism evidence="1">
    <name type="scientific">Siphoviridae sp. ctLqe90</name>
    <dbReference type="NCBI Taxonomy" id="2825456"/>
    <lineage>
        <taxon>Viruses</taxon>
        <taxon>Duplodnaviria</taxon>
        <taxon>Heunggongvirae</taxon>
        <taxon>Uroviricota</taxon>
        <taxon>Caudoviricetes</taxon>
    </lineage>
</organism>
<accession>A0A8S5Q2M1</accession>